<comment type="caution">
    <text evidence="3">The sequence shown here is derived from an EMBL/GenBank/DDBJ whole genome shotgun (WGS) entry which is preliminary data.</text>
</comment>
<reference evidence="3 4" key="1">
    <citation type="submission" date="2018-02" db="EMBL/GenBank/DDBJ databases">
        <title>The draft genome of Phyllobacterium myrsinacearum DSM5892.</title>
        <authorList>
            <person name="Li L."/>
            <person name="Liu L."/>
            <person name="Zhang X."/>
            <person name="Wang T."/>
        </authorList>
    </citation>
    <scope>NUCLEOTIDE SEQUENCE [LARGE SCALE GENOMIC DNA]</scope>
    <source>
        <strain evidence="3 4">DSM 5892</strain>
    </source>
</reference>
<feature type="transmembrane region" description="Helical" evidence="1">
    <location>
        <begin position="24"/>
        <end position="44"/>
    </location>
</feature>
<accession>A0A2S9JE80</accession>
<keyword evidence="1" id="KW-1133">Transmembrane helix</keyword>
<dbReference type="AlphaFoldDB" id="A0A2S9JE80"/>
<proteinExistence type="predicted"/>
<dbReference type="Gene3D" id="3.40.1520.20">
    <property type="match status" value="1"/>
</dbReference>
<dbReference type="OrthoDB" id="5525824at2"/>
<evidence type="ECO:0000313" key="4">
    <source>
        <dbReference type="Proteomes" id="UP000238563"/>
    </source>
</evidence>
<evidence type="ECO:0000259" key="2">
    <source>
        <dbReference type="PROSITE" id="PS50914"/>
    </source>
</evidence>
<name>A0A2S9JE80_9HYPH</name>
<dbReference type="InterPro" id="IPR007055">
    <property type="entry name" value="BON_dom"/>
</dbReference>
<keyword evidence="1" id="KW-0472">Membrane</keyword>
<evidence type="ECO:0000256" key="1">
    <source>
        <dbReference type="SAM" id="Phobius"/>
    </source>
</evidence>
<protein>
    <recommendedName>
        <fullName evidence="2">BON domain-containing protein</fullName>
    </recommendedName>
</protein>
<keyword evidence="4" id="KW-1185">Reference proteome</keyword>
<dbReference type="Proteomes" id="UP000238563">
    <property type="component" value="Unassembled WGS sequence"/>
</dbReference>
<sequence>MGQDSILFDCRKGKTPSMHIVKSWFWPGLITIVCLTTLAGWFLAEPMDRQLTETVAAALEADNSWASIEVDGRDLTLKGVAPSEEALASALKIADTTDGIRVVENAATLLPLVDPFSFVVTKSDQGILLSGNVPYGDMRAKLLAAAENAMPGIEILDEMAVARGAPQGFADLANFALQQASQLISGEVRLAGETYSITGTAANAADYEAVTNALKTQLPGNGRVGAVKLAPPSAGNAG</sequence>
<dbReference type="PROSITE" id="PS50914">
    <property type="entry name" value="BON"/>
    <property type="match status" value="1"/>
</dbReference>
<dbReference type="EMBL" id="PVBT01000006">
    <property type="protein sequence ID" value="PRD51092.1"/>
    <property type="molecule type" value="Genomic_DNA"/>
</dbReference>
<keyword evidence="1" id="KW-0812">Transmembrane</keyword>
<organism evidence="3 4">
    <name type="scientific">Phyllobacterium myrsinacearum</name>
    <dbReference type="NCBI Taxonomy" id="28101"/>
    <lineage>
        <taxon>Bacteria</taxon>
        <taxon>Pseudomonadati</taxon>
        <taxon>Pseudomonadota</taxon>
        <taxon>Alphaproteobacteria</taxon>
        <taxon>Hyphomicrobiales</taxon>
        <taxon>Phyllobacteriaceae</taxon>
        <taxon>Phyllobacterium</taxon>
    </lineage>
</organism>
<evidence type="ECO:0000313" key="3">
    <source>
        <dbReference type="EMBL" id="PRD51092.1"/>
    </source>
</evidence>
<feature type="domain" description="BON" evidence="2">
    <location>
        <begin position="43"/>
        <end position="111"/>
    </location>
</feature>
<gene>
    <name evidence="3" type="ORF">C5750_19840</name>
</gene>
<dbReference type="Pfam" id="PF04972">
    <property type="entry name" value="BON"/>
    <property type="match status" value="1"/>
</dbReference>